<gene>
    <name evidence="6 12" type="primary">proC</name>
    <name evidence="12" type="ORF">CJ205_05485</name>
</gene>
<comment type="similarity">
    <text evidence="1 6 9">Belongs to the pyrroline-5-carboxylate reductase family.</text>
</comment>
<evidence type="ECO:0000256" key="2">
    <source>
        <dbReference type="ARBA" id="ARBA00022650"/>
    </source>
</evidence>
<feature type="domain" description="Pyrroline-5-carboxylate reductase dimerisation" evidence="11">
    <location>
        <begin position="164"/>
        <end position="257"/>
    </location>
</feature>
<feature type="binding site" evidence="8">
    <location>
        <begin position="8"/>
        <end position="13"/>
    </location>
    <ligand>
        <name>NADP(+)</name>
        <dbReference type="ChEBI" id="CHEBI:58349"/>
    </ligand>
</feature>
<dbReference type="NCBIfam" id="TIGR00112">
    <property type="entry name" value="proC"/>
    <property type="match status" value="1"/>
</dbReference>
<protein>
    <recommendedName>
        <fullName evidence="6 7">Pyrroline-5-carboxylate reductase</fullName>
        <shortName evidence="6">P5C reductase</shortName>
        <shortName evidence="6">P5CR</shortName>
        <ecNumber evidence="6 7">1.5.1.2</ecNumber>
    </recommendedName>
    <alternativeName>
        <fullName evidence="6">PCA reductase</fullName>
    </alternativeName>
</protein>
<feature type="domain" description="Pyrroline-5-carboxylate reductase catalytic N-terminal" evidence="10">
    <location>
        <begin position="5"/>
        <end position="98"/>
    </location>
</feature>
<comment type="function">
    <text evidence="5 6">Catalyzes the reduction of 1-pyrroline-5-carboxylate (PCA) to L-proline.</text>
</comment>
<dbReference type="InterPro" id="IPR000304">
    <property type="entry name" value="Pyrroline-COOH_reductase"/>
</dbReference>
<dbReference type="EC" id="1.5.1.2" evidence="6 7"/>
<dbReference type="Pfam" id="PF14748">
    <property type="entry name" value="P5CR_dimer"/>
    <property type="match status" value="1"/>
</dbReference>
<evidence type="ECO:0000256" key="9">
    <source>
        <dbReference type="RuleBase" id="RU003903"/>
    </source>
</evidence>
<proteinExistence type="inferred from homology"/>
<dbReference type="AlphaFoldDB" id="A0A2N6SM90"/>
<dbReference type="EMBL" id="PNHE01000021">
    <property type="protein sequence ID" value="PMC58188.1"/>
    <property type="molecule type" value="Genomic_DNA"/>
</dbReference>
<evidence type="ECO:0000256" key="8">
    <source>
        <dbReference type="PIRSR" id="PIRSR000193-1"/>
    </source>
</evidence>
<evidence type="ECO:0000313" key="13">
    <source>
        <dbReference type="Proteomes" id="UP000235682"/>
    </source>
</evidence>
<comment type="catalytic activity">
    <reaction evidence="6">
        <text>L-proline + NAD(+) = (S)-1-pyrroline-5-carboxylate + NADH + 2 H(+)</text>
        <dbReference type="Rhea" id="RHEA:14105"/>
        <dbReference type="ChEBI" id="CHEBI:15378"/>
        <dbReference type="ChEBI" id="CHEBI:17388"/>
        <dbReference type="ChEBI" id="CHEBI:57540"/>
        <dbReference type="ChEBI" id="CHEBI:57945"/>
        <dbReference type="ChEBI" id="CHEBI:60039"/>
        <dbReference type="EC" id="1.5.1.2"/>
    </reaction>
</comment>
<dbReference type="OrthoDB" id="9805754at2"/>
<dbReference type="Proteomes" id="UP000235682">
    <property type="component" value="Unassembled WGS sequence"/>
</dbReference>
<dbReference type="Pfam" id="PF03807">
    <property type="entry name" value="F420_oxidored"/>
    <property type="match status" value="1"/>
</dbReference>
<dbReference type="GO" id="GO:0004735">
    <property type="term" value="F:pyrroline-5-carboxylate reductase activity"/>
    <property type="evidence" value="ECO:0007669"/>
    <property type="project" value="UniProtKB-UniRule"/>
</dbReference>
<dbReference type="PANTHER" id="PTHR11645:SF0">
    <property type="entry name" value="PYRROLINE-5-CARBOXYLATE REDUCTASE 3"/>
    <property type="match status" value="1"/>
</dbReference>
<feature type="binding site" evidence="8">
    <location>
        <position position="56"/>
    </location>
    <ligand>
        <name>NADPH</name>
        <dbReference type="ChEBI" id="CHEBI:57783"/>
    </ligand>
</feature>
<dbReference type="InterPro" id="IPR036291">
    <property type="entry name" value="NAD(P)-bd_dom_sf"/>
</dbReference>
<name>A0A2N6SM90_9LACT</name>
<dbReference type="InterPro" id="IPR053790">
    <property type="entry name" value="P5CR-like_CS"/>
</dbReference>
<evidence type="ECO:0000313" key="12">
    <source>
        <dbReference type="EMBL" id="PMC58188.1"/>
    </source>
</evidence>
<comment type="pathway">
    <text evidence="6 9">Amino-acid biosynthesis; L-proline biosynthesis; L-proline from L-glutamate 5-semialdehyde: step 1/1.</text>
</comment>
<dbReference type="SUPFAM" id="SSF48179">
    <property type="entry name" value="6-phosphogluconate dehydrogenase C-terminal domain-like"/>
    <property type="match status" value="1"/>
</dbReference>
<dbReference type="FunFam" id="1.10.3730.10:FF:000001">
    <property type="entry name" value="Pyrroline-5-carboxylate reductase"/>
    <property type="match status" value="1"/>
</dbReference>
<dbReference type="InterPro" id="IPR028939">
    <property type="entry name" value="P5C_Rdtase_cat_N"/>
</dbReference>
<dbReference type="PROSITE" id="PS00521">
    <property type="entry name" value="P5CR"/>
    <property type="match status" value="1"/>
</dbReference>
<evidence type="ECO:0000256" key="5">
    <source>
        <dbReference type="ARBA" id="ARBA00058118"/>
    </source>
</evidence>
<comment type="catalytic activity">
    <reaction evidence="6 9">
        <text>L-proline + NADP(+) = (S)-1-pyrroline-5-carboxylate + NADPH + 2 H(+)</text>
        <dbReference type="Rhea" id="RHEA:14109"/>
        <dbReference type="ChEBI" id="CHEBI:15378"/>
        <dbReference type="ChEBI" id="CHEBI:17388"/>
        <dbReference type="ChEBI" id="CHEBI:57783"/>
        <dbReference type="ChEBI" id="CHEBI:58349"/>
        <dbReference type="ChEBI" id="CHEBI:60039"/>
        <dbReference type="EC" id="1.5.1.2"/>
    </reaction>
</comment>
<dbReference type="InterPro" id="IPR008927">
    <property type="entry name" value="6-PGluconate_DH-like_C_sf"/>
</dbReference>
<evidence type="ECO:0000259" key="11">
    <source>
        <dbReference type="Pfam" id="PF14748"/>
    </source>
</evidence>
<dbReference type="UniPathway" id="UPA00098">
    <property type="reaction ID" value="UER00361"/>
</dbReference>
<dbReference type="GO" id="GO:0055129">
    <property type="term" value="P:L-proline biosynthetic process"/>
    <property type="evidence" value="ECO:0007669"/>
    <property type="project" value="UniProtKB-UniRule"/>
</dbReference>
<comment type="subcellular location">
    <subcellularLocation>
        <location evidence="6">Cytoplasm</location>
    </subcellularLocation>
</comment>
<reference evidence="12 13" key="1">
    <citation type="submission" date="2017-09" db="EMBL/GenBank/DDBJ databases">
        <title>Bacterial strain isolated from the female urinary microbiota.</title>
        <authorList>
            <person name="Thomas-White K."/>
            <person name="Kumar N."/>
            <person name="Forster S."/>
            <person name="Putonti C."/>
            <person name="Lawley T."/>
            <person name="Wolfe A.J."/>
        </authorList>
    </citation>
    <scope>NUCLEOTIDE SEQUENCE [LARGE SCALE GENOMIC DNA]</scope>
    <source>
        <strain evidence="12 13">UMB0852</strain>
    </source>
</reference>
<evidence type="ECO:0000256" key="7">
    <source>
        <dbReference type="NCBIfam" id="TIGR00112"/>
    </source>
</evidence>
<keyword evidence="6 9" id="KW-0028">Amino-acid biosynthesis</keyword>
<feature type="binding site" evidence="8">
    <location>
        <begin position="69"/>
        <end position="72"/>
    </location>
    <ligand>
        <name>NADP(+)</name>
        <dbReference type="ChEBI" id="CHEBI:58349"/>
    </ligand>
</feature>
<sequence>MTLQLGFIGFGQMAQAMAKGFNQKEHPPFTLHASSIDFDALTAHATPLNVQPISSNQQLVDQCDWIILAVKPDQVEGVLNDIDVASFENKGVISIASGITLDQLKQRLPKSTSILTMIPNTPVCVGEGILMCQEDTTFTQEDLTQFKDVFSHLGTIHFANGDAFKSLATLSGCGPAFVAMVIEAMADGMVKYGAPRDLAYQIASQTIKGTAQMQLDTNTHPGVLKDQVTSPGGTTIKGVAALEEKGMRHAFISAMDGILDH</sequence>
<accession>A0A2N6SM90</accession>
<dbReference type="RefSeq" id="WP_102227455.1">
    <property type="nucleotide sequence ID" value="NZ_PNFY01000005.1"/>
</dbReference>
<dbReference type="Gene3D" id="3.40.50.720">
    <property type="entry name" value="NAD(P)-binding Rossmann-like Domain"/>
    <property type="match status" value="1"/>
</dbReference>
<evidence type="ECO:0000256" key="6">
    <source>
        <dbReference type="HAMAP-Rule" id="MF_01925"/>
    </source>
</evidence>
<organism evidence="12 13">
    <name type="scientific">Dolosicoccus paucivorans</name>
    <dbReference type="NCBI Taxonomy" id="84521"/>
    <lineage>
        <taxon>Bacteria</taxon>
        <taxon>Bacillati</taxon>
        <taxon>Bacillota</taxon>
        <taxon>Bacilli</taxon>
        <taxon>Lactobacillales</taxon>
        <taxon>Aerococcaceae</taxon>
        <taxon>Dolosicoccus</taxon>
    </lineage>
</organism>
<dbReference type="GO" id="GO:0005737">
    <property type="term" value="C:cytoplasm"/>
    <property type="evidence" value="ECO:0007669"/>
    <property type="project" value="UniProtKB-SubCell"/>
</dbReference>
<dbReference type="PANTHER" id="PTHR11645">
    <property type="entry name" value="PYRROLINE-5-CARBOXYLATE REDUCTASE"/>
    <property type="match status" value="1"/>
</dbReference>
<keyword evidence="4 6" id="KW-0560">Oxidoreductase</keyword>
<dbReference type="STRING" id="84521.SAMN04487994_10087"/>
<comment type="caution">
    <text evidence="12">The sequence shown here is derived from an EMBL/GenBank/DDBJ whole genome shotgun (WGS) entry which is preliminary data.</text>
</comment>
<dbReference type="InterPro" id="IPR029036">
    <property type="entry name" value="P5CR_dimer"/>
</dbReference>
<feature type="binding site" evidence="8">
    <location>
        <position position="35"/>
    </location>
    <ligand>
        <name>NADP(+)</name>
        <dbReference type="ChEBI" id="CHEBI:58349"/>
    </ligand>
</feature>
<evidence type="ECO:0000259" key="10">
    <source>
        <dbReference type="Pfam" id="PF03807"/>
    </source>
</evidence>
<dbReference type="HAMAP" id="MF_01925">
    <property type="entry name" value="P5C_reductase"/>
    <property type="match status" value="1"/>
</dbReference>
<dbReference type="SUPFAM" id="SSF51735">
    <property type="entry name" value="NAD(P)-binding Rossmann-fold domains"/>
    <property type="match status" value="1"/>
</dbReference>
<evidence type="ECO:0000256" key="4">
    <source>
        <dbReference type="ARBA" id="ARBA00023002"/>
    </source>
</evidence>
<dbReference type="PIRSF" id="PIRSF000193">
    <property type="entry name" value="Pyrrol-5-carb_rd"/>
    <property type="match status" value="1"/>
</dbReference>
<keyword evidence="6" id="KW-0963">Cytoplasm</keyword>
<dbReference type="Gene3D" id="1.10.3730.10">
    <property type="entry name" value="ProC C-terminal domain-like"/>
    <property type="match status" value="1"/>
</dbReference>
<keyword evidence="3 6" id="KW-0521">NADP</keyword>
<evidence type="ECO:0000256" key="3">
    <source>
        <dbReference type="ARBA" id="ARBA00022857"/>
    </source>
</evidence>
<keyword evidence="2 6" id="KW-0641">Proline biosynthesis</keyword>
<keyword evidence="13" id="KW-1185">Reference proteome</keyword>
<evidence type="ECO:0000256" key="1">
    <source>
        <dbReference type="ARBA" id="ARBA00005525"/>
    </source>
</evidence>